<gene>
    <name evidence="3" type="ORF">MIZ01_2638</name>
</gene>
<evidence type="ECO:0000313" key="3">
    <source>
        <dbReference type="EMBL" id="BCK88832.1"/>
    </source>
</evidence>
<keyword evidence="4" id="KW-1185">Reference proteome</keyword>
<dbReference type="RefSeq" id="WP_237247339.1">
    <property type="nucleotide sequence ID" value="NZ_AP023423.1"/>
</dbReference>
<dbReference type="InterPro" id="IPR029044">
    <property type="entry name" value="Nucleotide-diphossugar_trans"/>
</dbReference>
<evidence type="ECO:0000313" key="4">
    <source>
        <dbReference type="Proteomes" id="UP001320326"/>
    </source>
</evidence>
<dbReference type="Pfam" id="PF00535">
    <property type="entry name" value="Glycos_transf_2"/>
    <property type="match status" value="1"/>
</dbReference>
<dbReference type="PANTHER" id="PTHR22916:SF3">
    <property type="entry name" value="UDP-GLCNAC:BETAGAL BETA-1,3-N-ACETYLGLUCOSAMINYLTRANSFERASE-LIKE PROTEIN 1"/>
    <property type="match status" value="1"/>
</dbReference>
<dbReference type="GO" id="GO:0016758">
    <property type="term" value="F:hexosyltransferase activity"/>
    <property type="evidence" value="ECO:0007669"/>
    <property type="project" value="UniProtKB-ARBA"/>
</dbReference>
<dbReference type="Proteomes" id="UP001320326">
    <property type="component" value="Chromosome"/>
</dbReference>
<protein>
    <recommendedName>
        <fullName evidence="2">Glycosyltransferase 2-like domain-containing protein</fullName>
    </recommendedName>
</protein>
<name>A0AAN1XD32_9PROT</name>
<feature type="transmembrane region" description="Helical" evidence="1">
    <location>
        <begin position="291"/>
        <end position="311"/>
    </location>
</feature>
<accession>A0AAN1XD32</accession>
<reference evidence="3 4" key="1">
    <citation type="journal article" date="2022" name="Int. J. Syst. Evol. Microbiol.">
        <title>&lt;i&gt;Sideroxyarcus emersonii&lt;/i&gt; gen. nov. sp. nov., a neutrophilic, microaerobic iron- and thiosulfate-oxidizing bacterium isolated from iron-rich wetland sediment.</title>
        <authorList>
            <person name="Kato S."/>
            <person name="Itoh T."/>
            <person name="Iino T."/>
            <person name="Ohkuma M."/>
        </authorList>
    </citation>
    <scope>NUCLEOTIDE SEQUENCE [LARGE SCALE GENOMIC DNA]</scope>
    <source>
        <strain evidence="3 4">MIZ01</strain>
    </source>
</reference>
<dbReference type="Gene3D" id="3.90.550.10">
    <property type="entry name" value="Spore Coat Polysaccharide Biosynthesis Protein SpsA, Chain A"/>
    <property type="match status" value="1"/>
</dbReference>
<dbReference type="KEGG" id="seme:MIZ01_2638"/>
<dbReference type="PANTHER" id="PTHR22916">
    <property type="entry name" value="GLYCOSYLTRANSFERASE"/>
    <property type="match status" value="1"/>
</dbReference>
<sequence length="343" mass="38784">MLKPKLTICIATYKRGKFIGETLDSILGQMLPGVELVVVDGASPDNTPEVVTEYARKYPELHYYRESENSGVDGDYDKAVGYATGEYCWLMTDDDLLCPGAVRKVLDKLEQIDLLVVNAEVRSADFSIMLDERLIRLENDKVYGVGDEENMFRETVQGLSFIGCVVIRREVWLARDRRSYYGSLFVHVGVIFQHTPIARAVLIAEPLITIRYGNAMWTPRGMEIWIAKWPELIWSFKDFTDKTKSILCPRGGWHLIKRLVFYRATGAYTGKEYDEIVSIKFAGLTRMASKFVAIVPVTLAGFIACIYSVFLGGRGSRMIMYSLNNGQHRNAATRWAARIVGVC</sequence>
<dbReference type="EMBL" id="AP023423">
    <property type="protein sequence ID" value="BCK88832.1"/>
    <property type="molecule type" value="Genomic_DNA"/>
</dbReference>
<keyword evidence="1" id="KW-1133">Transmembrane helix</keyword>
<dbReference type="InterPro" id="IPR001173">
    <property type="entry name" value="Glyco_trans_2-like"/>
</dbReference>
<keyword evidence="1" id="KW-0812">Transmembrane</keyword>
<dbReference type="SUPFAM" id="SSF53448">
    <property type="entry name" value="Nucleotide-diphospho-sugar transferases"/>
    <property type="match status" value="1"/>
</dbReference>
<feature type="domain" description="Glycosyltransferase 2-like" evidence="2">
    <location>
        <begin position="7"/>
        <end position="136"/>
    </location>
</feature>
<proteinExistence type="predicted"/>
<dbReference type="AlphaFoldDB" id="A0AAN1XD32"/>
<keyword evidence="1" id="KW-0472">Membrane</keyword>
<evidence type="ECO:0000259" key="2">
    <source>
        <dbReference type="Pfam" id="PF00535"/>
    </source>
</evidence>
<organism evidence="3 4">
    <name type="scientific">Sideroxyarcus emersonii</name>
    <dbReference type="NCBI Taxonomy" id="2764705"/>
    <lineage>
        <taxon>Bacteria</taxon>
        <taxon>Pseudomonadati</taxon>
        <taxon>Pseudomonadota</taxon>
        <taxon>Betaproteobacteria</taxon>
        <taxon>Nitrosomonadales</taxon>
        <taxon>Gallionellaceae</taxon>
        <taxon>Sideroxyarcus</taxon>
    </lineage>
</organism>
<dbReference type="CDD" id="cd00761">
    <property type="entry name" value="Glyco_tranf_GTA_type"/>
    <property type="match status" value="1"/>
</dbReference>
<evidence type="ECO:0000256" key="1">
    <source>
        <dbReference type="SAM" id="Phobius"/>
    </source>
</evidence>